<sequence length="176" mass="17783">MTPRHLALAAALAGAAALAAFGDSSPAVDVAEAVVRGAAAPAPARRAASAAPAAAPLILALRPRAELIGEAGEFAGADAAFQSQDWTPPPAPPPTQEAAPPAPPPSAPPLPFTCIGKAAAGGSWEVFLARADKTYIVRSNSVIDGQYRVDAIAPPLMTLTYLPLNQVQQLNIGVPD</sequence>
<keyword evidence="4" id="KW-1185">Reference proteome</keyword>
<name>A0ABT5JYH3_9BURK</name>
<evidence type="ECO:0000256" key="1">
    <source>
        <dbReference type="SAM" id="MobiDB-lite"/>
    </source>
</evidence>
<feature type="signal peptide" evidence="2">
    <location>
        <begin position="1"/>
        <end position="19"/>
    </location>
</feature>
<reference evidence="3 4" key="1">
    <citation type="submission" date="2022-10" db="EMBL/GenBank/DDBJ databases">
        <title>Janthinobacterium sp. hw3 Genome sequencing.</title>
        <authorList>
            <person name="Park S."/>
        </authorList>
    </citation>
    <scope>NUCLEOTIDE SEQUENCE [LARGE SCALE GENOMIC DNA]</scope>
    <source>
        <strain evidence="4">hw3</strain>
    </source>
</reference>
<organism evidence="3 4">
    <name type="scientific">Janthinobacterium fluminis</name>
    <dbReference type="NCBI Taxonomy" id="2987524"/>
    <lineage>
        <taxon>Bacteria</taxon>
        <taxon>Pseudomonadati</taxon>
        <taxon>Pseudomonadota</taxon>
        <taxon>Betaproteobacteria</taxon>
        <taxon>Burkholderiales</taxon>
        <taxon>Oxalobacteraceae</taxon>
        <taxon>Janthinobacterium</taxon>
    </lineage>
</organism>
<gene>
    <name evidence="3" type="ORF">OIK44_08550</name>
</gene>
<evidence type="ECO:0008006" key="5">
    <source>
        <dbReference type="Google" id="ProtNLM"/>
    </source>
</evidence>
<accession>A0ABT5JYH3</accession>
<feature type="compositionally biased region" description="Pro residues" evidence="1">
    <location>
        <begin position="87"/>
        <end position="108"/>
    </location>
</feature>
<feature type="region of interest" description="Disordered" evidence="1">
    <location>
        <begin position="82"/>
        <end position="108"/>
    </location>
</feature>
<comment type="caution">
    <text evidence="3">The sequence shown here is derived from an EMBL/GenBank/DDBJ whole genome shotgun (WGS) entry which is preliminary data.</text>
</comment>
<keyword evidence="2" id="KW-0732">Signal</keyword>
<dbReference type="EMBL" id="JAQQXR010000002">
    <property type="protein sequence ID" value="MDC8757634.1"/>
    <property type="molecule type" value="Genomic_DNA"/>
</dbReference>
<evidence type="ECO:0000313" key="4">
    <source>
        <dbReference type="Proteomes" id="UP001221208"/>
    </source>
</evidence>
<protein>
    <recommendedName>
        <fullName evidence="5">Prolin-rich transmembrane protein</fullName>
    </recommendedName>
</protein>
<evidence type="ECO:0000313" key="3">
    <source>
        <dbReference type="EMBL" id="MDC8757634.1"/>
    </source>
</evidence>
<feature type="chain" id="PRO_5045800667" description="Prolin-rich transmembrane protein" evidence="2">
    <location>
        <begin position="20"/>
        <end position="176"/>
    </location>
</feature>
<proteinExistence type="predicted"/>
<dbReference type="Proteomes" id="UP001221208">
    <property type="component" value="Unassembled WGS sequence"/>
</dbReference>
<evidence type="ECO:0000256" key="2">
    <source>
        <dbReference type="SAM" id="SignalP"/>
    </source>
</evidence>
<dbReference type="RefSeq" id="WP_273670304.1">
    <property type="nucleotide sequence ID" value="NZ_JAQQXR010000002.1"/>
</dbReference>